<dbReference type="InterPro" id="IPR001015">
    <property type="entry name" value="Ferrochelatase"/>
</dbReference>
<evidence type="ECO:0000256" key="3">
    <source>
        <dbReference type="ARBA" id="ARBA00023133"/>
    </source>
</evidence>
<comment type="catalytic activity">
    <reaction evidence="6">
        <text>Fe-coproporphyrin III + 2 H(+) = coproporphyrin III + Fe(2+)</text>
        <dbReference type="Rhea" id="RHEA:49572"/>
        <dbReference type="ChEBI" id="CHEBI:15378"/>
        <dbReference type="ChEBI" id="CHEBI:29033"/>
        <dbReference type="ChEBI" id="CHEBI:68438"/>
        <dbReference type="ChEBI" id="CHEBI:131725"/>
        <dbReference type="EC" id="4.99.1.9"/>
    </reaction>
    <physiologicalReaction direction="right-to-left" evidence="6">
        <dbReference type="Rhea" id="RHEA:49574"/>
    </physiologicalReaction>
</comment>
<keyword evidence="2 7" id="KW-0408">Iron</keyword>
<evidence type="ECO:0000256" key="4">
    <source>
        <dbReference type="ARBA" id="ARBA00023239"/>
    </source>
</evidence>
<name>A0ABS6H706_9PROT</name>
<evidence type="ECO:0000256" key="2">
    <source>
        <dbReference type="ARBA" id="ARBA00023004"/>
    </source>
</evidence>
<dbReference type="NCBIfam" id="TIGR00109">
    <property type="entry name" value="hemH"/>
    <property type="match status" value="1"/>
</dbReference>
<dbReference type="InterPro" id="IPR033659">
    <property type="entry name" value="Ferrochelatase_N"/>
</dbReference>
<accession>A0ABS6H706</accession>
<evidence type="ECO:0000313" key="10">
    <source>
        <dbReference type="Proteomes" id="UP000689967"/>
    </source>
</evidence>
<dbReference type="InterPro" id="IPR033644">
    <property type="entry name" value="Ferrochelatase_C"/>
</dbReference>
<evidence type="ECO:0000313" key="9">
    <source>
        <dbReference type="EMBL" id="MBU8544477.1"/>
    </source>
</evidence>
<keyword evidence="4 7" id="KW-0456">Lyase</keyword>
<sequence>MQSNAPTVPFPAAPASRKRLAVVLLNLGGPDKPESIRPFLVNLFTDPAILRVPGFIRPLLGRLIAYRRTKPATENYAILGGKSPLLELTIAQGEALEAVLNTDGDVEAKCFVAMRYWHPMSDETAAAVKAWGAEEVLLLPLYPQFSTTTTGSSAIAWEKAAKRAGLVAPTTTLCCFHSFPDFSAATARQVREAWDKARAELDPAIPLRVLFSAHGLPETIVEAGDPYQWQVEQTVERVVERLDLPGLDHVVCYQSRVTPQKWISPSTEVELERAAHDKVAVLVVPIAFTAEHSETLVELDVEYREEAEKLGVPGYFRAPAQNSDPGFIAALAALVRHARRQDRPLCSFAGPRQCPNRFGDCSHVLLRNVNTGGRAKVPA</sequence>
<dbReference type="RefSeq" id="WP_216875772.1">
    <property type="nucleotide sequence ID" value="NZ_JAERQM010000003.1"/>
</dbReference>
<gene>
    <name evidence="7 9" type="primary">hemH</name>
    <name evidence="9" type="ORF">JJQ90_12225</name>
</gene>
<dbReference type="EC" id="4.98.1.1" evidence="7 8"/>
<keyword evidence="7 8" id="KW-0963">Cytoplasm</keyword>
<feature type="binding site" evidence="7">
    <location>
        <position position="294"/>
    </location>
    <ligand>
        <name>Fe(2+)</name>
        <dbReference type="ChEBI" id="CHEBI:29033"/>
    </ligand>
</feature>
<dbReference type="CDD" id="cd00419">
    <property type="entry name" value="Ferrochelatase_C"/>
    <property type="match status" value="1"/>
</dbReference>
<comment type="function">
    <text evidence="7 8">Catalyzes the ferrous insertion into protoporphyrin IX.</text>
</comment>
<comment type="similarity">
    <text evidence="1 7 8">Belongs to the ferrochelatase family.</text>
</comment>
<feature type="binding site" evidence="7">
    <location>
        <position position="214"/>
    </location>
    <ligand>
        <name>Fe(2+)</name>
        <dbReference type="ChEBI" id="CHEBI:29033"/>
    </ligand>
</feature>
<dbReference type="PANTHER" id="PTHR11108:SF1">
    <property type="entry name" value="FERROCHELATASE, MITOCHONDRIAL"/>
    <property type="match status" value="1"/>
</dbReference>
<dbReference type="Proteomes" id="UP000689967">
    <property type="component" value="Unassembled WGS sequence"/>
</dbReference>
<evidence type="ECO:0000256" key="1">
    <source>
        <dbReference type="ARBA" id="ARBA00007718"/>
    </source>
</evidence>
<proteinExistence type="inferred from homology"/>
<reference evidence="9 10" key="1">
    <citation type="submission" date="2021-01" db="EMBL/GenBank/DDBJ databases">
        <title>Roseomonas sp. nov, a bacterium isolated from an oil production mixture in Yumen Oilfield.</title>
        <authorList>
            <person name="Wu D."/>
        </authorList>
    </citation>
    <scope>NUCLEOTIDE SEQUENCE [LARGE SCALE GENOMIC DNA]</scope>
    <source>
        <strain evidence="9 10">ROY-5-3</strain>
    </source>
</reference>
<dbReference type="HAMAP" id="MF_00323">
    <property type="entry name" value="Ferrochelatase"/>
    <property type="match status" value="1"/>
</dbReference>
<evidence type="ECO:0000256" key="7">
    <source>
        <dbReference type="HAMAP-Rule" id="MF_00323"/>
    </source>
</evidence>
<keyword evidence="7" id="KW-0479">Metal-binding</keyword>
<keyword evidence="10" id="KW-1185">Reference proteome</keyword>
<evidence type="ECO:0000256" key="8">
    <source>
        <dbReference type="RuleBase" id="RU000607"/>
    </source>
</evidence>
<comment type="catalytic activity">
    <reaction evidence="7 8">
        <text>heme b + 2 H(+) = protoporphyrin IX + Fe(2+)</text>
        <dbReference type="Rhea" id="RHEA:22584"/>
        <dbReference type="ChEBI" id="CHEBI:15378"/>
        <dbReference type="ChEBI" id="CHEBI:29033"/>
        <dbReference type="ChEBI" id="CHEBI:57306"/>
        <dbReference type="ChEBI" id="CHEBI:60344"/>
        <dbReference type="EC" id="4.98.1.1"/>
    </reaction>
</comment>
<dbReference type="EMBL" id="JAERQM010000003">
    <property type="protein sequence ID" value="MBU8544477.1"/>
    <property type="molecule type" value="Genomic_DNA"/>
</dbReference>
<dbReference type="PROSITE" id="PS00534">
    <property type="entry name" value="FERROCHELATASE"/>
    <property type="match status" value="1"/>
</dbReference>
<dbReference type="GO" id="GO:0016829">
    <property type="term" value="F:lyase activity"/>
    <property type="evidence" value="ECO:0007669"/>
    <property type="project" value="UniProtKB-KW"/>
</dbReference>
<protein>
    <recommendedName>
        <fullName evidence="7 8">Ferrochelatase</fullName>
        <ecNumber evidence="7 8">4.98.1.1</ecNumber>
    </recommendedName>
    <alternativeName>
        <fullName evidence="7">Heme synthase</fullName>
    </alternativeName>
    <alternativeName>
        <fullName evidence="7">Protoheme ferro-lyase</fullName>
    </alternativeName>
</protein>
<dbReference type="InterPro" id="IPR019772">
    <property type="entry name" value="Ferrochelatase_AS"/>
</dbReference>
<evidence type="ECO:0000256" key="6">
    <source>
        <dbReference type="ARBA" id="ARBA00024536"/>
    </source>
</evidence>
<keyword evidence="5 7" id="KW-0627">Porphyrin biosynthesis</keyword>
<comment type="pathway">
    <text evidence="7 8">Porphyrin-containing compound metabolism; protoheme biosynthesis; protoheme from protoporphyrin-IX: step 1/1.</text>
</comment>
<dbReference type="PANTHER" id="PTHR11108">
    <property type="entry name" value="FERROCHELATASE"/>
    <property type="match status" value="1"/>
</dbReference>
<comment type="subcellular location">
    <subcellularLocation>
        <location evidence="7 8">Cytoplasm</location>
    </subcellularLocation>
</comment>
<organism evidence="9 10">
    <name type="scientific">Falsiroseomonas oleicola</name>
    <dbReference type="NCBI Taxonomy" id="2801474"/>
    <lineage>
        <taxon>Bacteria</taxon>
        <taxon>Pseudomonadati</taxon>
        <taxon>Pseudomonadota</taxon>
        <taxon>Alphaproteobacteria</taxon>
        <taxon>Acetobacterales</taxon>
        <taxon>Roseomonadaceae</taxon>
        <taxon>Falsiroseomonas</taxon>
    </lineage>
</organism>
<dbReference type="CDD" id="cd03411">
    <property type="entry name" value="Ferrochelatase_N"/>
    <property type="match status" value="1"/>
</dbReference>
<keyword evidence="3 7" id="KW-0350">Heme biosynthesis</keyword>
<dbReference type="Pfam" id="PF00762">
    <property type="entry name" value="Ferrochelatase"/>
    <property type="match status" value="1"/>
</dbReference>
<evidence type="ECO:0000256" key="5">
    <source>
        <dbReference type="ARBA" id="ARBA00023244"/>
    </source>
</evidence>
<comment type="caution">
    <text evidence="9">The sequence shown here is derived from an EMBL/GenBank/DDBJ whole genome shotgun (WGS) entry which is preliminary data.</text>
</comment>